<dbReference type="SUPFAM" id="SSF52279">
    <property type="entry name" value="Beta-D-glucan exohydrolase, C-terminal domain"/>
    <property type="match status" value="1"/>
</dbReference>
<dbReference type="Pfam" id="PF14310">
    <property type="entry name" value="Fn3-like"/>
    <property type="match status" value="1"/>
</dbReference>
<dbReference type="InterPro" id="IPR036881">
    <property type="entry name" value="Glyco_hydro_3_C_sf"/>
</dbReference>
<dbReference type="PANTHER" id="PTHR42715">
    <property type="entry name" value="BETA-GLUCOSIDASE"/>
    <property type="match status" value="1"/>
</dbReference>
<comment type="similarity">
    <text evidence="1">Belongs to the glycosyl hydrolase 3 family.</text>
</comment>
<dbReference type="PANTHER" id="PTHR42715:SF10">
    <property type="entry name" value="BETA-GLUCOSIDASE"/>
    <property type="match status" value="1"/>
</dbReference>
<dbReference type="Gene3D" id="2.60.40.10">
    <property type="entry name" value="Immunoglobulins"/>
    <property type="match status" value="1"/>
</dbReference>
<comment type="caution">
    <text evidence="4">The sequence shown here is derived from an EMBL/GenBank/DDBJ whole genome shotgun (WGS) entry which is preliminary data.</text>
</comment>
<dbReference type="Gene3D" id="3.20.20.300">
    <property type="entry name" value="Glycoside hydrolase, family 3, N-terminal domain"/>
    <property type="match status" value="2"/>
</dbReference>
<dbReference type="AlphaFoldDB" id="A0A2M8WJP2"/>
<dbReference type="GO" id="GO:0005975">
    <property type="term" value="P:carbohydrate metabolic process"/>
    <property type="evidence" value="ECO:0007669"/>
    <property type="project" value="InterPro"/>
</dbReference>
<gene>
    <name evidence="4" type="ORF">CLV34_2425</name>
</gene>
<dbReference type="InterPro" id="IPR001764">
    <property type="entry name" value="Glyco_hydro_3_N"/>
</dbReference>
<dbReference type="Pfam" id="PF00933">
    <property type="entry name" value="Glyco_hydro_3"/>
    <property type="match status" value="1"/>
</dbReference>
<dbReference type="InterPro" id="IPR013783">
    <property type="entry name" value="Ig-like_fold"/>
</dbReference>
<reference evidence="4 5" key="1">
    <citation type="submission" date="2017-11" db="EMBL/GenBank/DDBJ databases">
        <title>Genomic Encyclopedia of Archaeal and Bacterial Type Strains, Phase II (KMG-II): From Individual Species to Whole Genera.</title>
        <authorList>
            <person name="Goeker M."/>
        </authorList>
    </citation>
    <scope>NUCLEOTIDE SEQUENCE [LARGE SCALE GENOMIC DNA]</scope>
    <source>
        <strain evidence="4 5">DSM 22413</strain>
    </source>
</reference>
<dbReference type="SUPFAM" id="SSF51445">
    <property type="entry name" value="(Trans)glycosidases"/>
    <property type="match status" value="1"/>
</dbReference>
<dbReference type="OrthoDB" id="3187562at2"/>
<dbReference type="InterPro" id="IPR017853">
    <property type="entry name" value="GH"/>
</dbReference>
<dbReference type="Pfam" id="PF01915">
    <property type="entry name" value="Glyco_hydro_3_C"/>
    <property type="match status" value="1"/>
</dbReference>
<evidence type="ECO:0000259" key="3">
    <source>
        <dbReference type="SMART" id="SM01217"/>
    </source>
</evidence>
<dbReference type="InterPro" id="IPR026891">
    <property type="entry name" value="Fn3-like"/>
</dbReference>
<dbReference type="InterPro" id="IPR050288">
    <property type="entry name" value="Cellulose_deg_GH3"/>
</dbReference>
<protein>
    <submittedName>
        <fullName evidence="4">Beta-glucosidase</fullName>
    </submittedName>
</protein>
<organism evidence="4 5">
    <name type="scientific">Luteimicrobium subarcticum</name>
    <dbReference type="NCBI Taxonomy" id="620910"/>
    <lineage>
        <taxon>Bacteria</taxon>
        <taxon>Bacillati</taxon>
        <taxon>Actinomycetota</taxon>
        <taxon>Actinomycetes</taxon>
        <taxon>Micrococcales</taxon>
        <taxon>Luteimicrobium</taxon>
    </lineage>
</organism>
<evidence type="ECO:0000256" key="1">
    <source>
        <dbReference type="ARBA" id="ARBA00005336"/>
    </source>
</evidence>
<dbReference type="SMART" id="SM01217">
    <property type="entry name" value="Fn3_like"/>
    <property type="match status" value="1"/>
</dbReference>
<accession>A0A2M8WJP2</accession>
<dbReference type="Proteomes" id="UP000231586">
    <property type="component" value="Unassembled WGS sequence"/>
</dbReference>
<dbReference type="GO" id="GO:0004553">
    <property type="term" value="F:hydrolase activity, hydrolyzing O-glycosyl compounds"/>
    <property type="evidence" value="ECO:0007669"/>
    <property type="project" value="InterPro"/>
</dbReference>
<evidence type="ECO:0000313" key="4">
    <source>
        <dbReference type="EMBL" id="PJI91157.1"/>
    </source>
</evidence>
<dbReference type="RefSeq" id="WP_100350536.1">
    <property type="nucleotide sequence ID" value="NZ_PGTZ01000009.1"/>
</dbReference>
<dbReference type="PRINTS" id="PR00133">
    <property type="entry name" value="GLHYDRLASE3"/>
</dbReference>
<keyword evidence="5" id="KW-1185">Reference proteome</keyword>
<sequence>MTPDLDQSLALVTGADLMHTRAVGDVPALTTADGPNGLAMNLPDFSGKVPGTCFPSPSALASTWDAGLLERVGEAVASEARAAGADVLLAPSVNIRRSPLGGRSFEYYSEDPTVSGVLGAAFVRGVQAAGVAACVKHFAVNSQETDRMRVSAELSASALREIYLPAFERIVREASPAFVMASYNKVDGTYVSQHHELLTGILRDEWGFDGAVMSDWGAVDDPVAAVVAGLDLEMPGPALGSQAALREACTEETVRAAVLRAGARVARAARNWSDRPGRAVDVRAHHDLAVDASVASITLLRNDGVLPLAGTVSSVALVGSLAAEPHRQGGGSAGVNPLRTDDLATELRARTRAEVRCVAGCAADGGSDAALADEAVEIVARSDVAVVVVGPPPGADSEGRDRSTLEVPTGQRELVGRLCATGTPTVVVLNSGGTLLTAGWSDDAAAVLAWWLPGAGGGEALARVLVGHDEPGGRLTETIPVRLADTPTAGSFPQPGRALHAEGVLVGYRSYDRLGREVAFPFGHGIGYTTFAFGSLSATVDGEEVALAFDVTNTGARDGSTVWQVYVAEPEPSASRPLRSLAAFGRVALAPGETSTVRTALRPRVFERWDDTLSCWVTDGGAYRVSVGASSRDLAEHADVTRERRVPHPVLGPSSTLREWLTHPVLGPRLLEAARGADDDGATYGFLSNPVIVLMIGDLPIRRLFGDPSQGLSQDLLDRASS</sequence>
<name>A0A2M8WJP2_9MICO</name>
<dbReference type="InterPro" id="IPR002772">
    <property type="entry name" value="Glyco_hydro_3_C"/>
</dbReference>
<evidence type="ECO:0000313" key="5">
    <source>
        <dbReference type="Proteomes" id="UP000231586"/>
    </source>
</evidence>
<proteinExistence type="inferred from homology"/>
<evidence type="ECO:0000256" key="2">
    <source>
        <dbReference type="ARBA" id="ARBA00022801"/>
    </source>
</evidence>
<dbReference type="InterPro" id="IPR036962">
    <property type="entry name" value="Glyco_hydro_3_N_sf"/>
</dbReference>
<dbReference type="Gene3D" id="3.40.50.1700">
    <property type="entry name" value="Glycoside hydrolase family 3 C-terminal domain"/>
    <property type="match status" value="2"/>
</dbReference>
<feature type="domain" description="Fibronectin type III-like" evidence="3">
    <location>
        <begin position="561"/>
        <end position="631"/>
    </location>
</feature>
<dbReference type="EMBL" id="PGTZ01000009">
    <property type="protein sequence ID" value="PJI91157.1"/>
    <property type="molecule type" value="Genomic_DNA"/>
</dbReference>
<keyword evidence="2" id="KW-0378">Hydrolase</keyword>